<name>A0A7K1UK48_9MICC</name>
<feature type="transmembrane region" description="Helical" evidence="7">
    <location>
        <begin position="138"/>
        <end position="162"/>
    </location>
</feature>
<sequence>MAWLLFNVDLPPVRELQETIEGFGWAAWFVFTGLYALVALTPIPVTIMAVTGGFLFGVVIGSVLAVLGAFFGAWGAYWLARGLSKRTVLRMLGKHRPRVEDHLTSAGFEAVCVLRLMPGVPYWPVNYGAGAFGVRTAVYVPASLLSVIPGQISLVAVGAFIAEPGILTGVQVLVAWGVVVVLTVLAYRLWRSARRE</sequence>
<evidence type="ECO:0000256" key="7">
    <source>
        <dbReference type="RuleBase" id="RU366058"/>
    </source>
</evidence>
<protein>
    <recommendedName>
        <fullName evidence="7">TVP38/TMEM64 family membrane protein</fullName>
    </recommendedName>
</protein>
<feature type="transmembrane region" description="Helical" evidence="7">
    <location>
        <begin position="168"/>
        <end position="190"/>
    </location>
</feature>
<feature type="transmembrane region" description="Helical" evidence="7">
    <location>
        <begin position="53"/>
        <end position="80"/>
    </location>
</feature>
<keyword evidence="10" id="KW-1185">Reference proteome</keyword>
<comment type="caution">
    <text evidence="9">The sequence shown here is derived from an EMBL/GenBank/DDBJ whole genome shotgun (WGS) entry which is preliminary data.</text>
</comment>
<evidence type="ECO:0000313" key="10">
    <source>
        <dbReference type="Proteomes" id="UP000460157"/>
    </source>
</evidence>
<proteinExistence type="inferred from homology"/>
<evidence type="ECO:0000259" key="8">
    <source>
        <dbReference type="Pfam" id="PF09335"/>
    </source>
</evidence>
<evidence type="ECO:0000256" key="1">
    <source>
        <dbReference type="ARBA" id="ARBA00004651"/>
    </source>
</evidence>
<reference evidence="9 10" key="1">
    <citation type="submission" date="2019-12" db="EMBL/GenBank/DDBJ databases">
        <title>Nesterenkonia muleiensis sp. nov., a novel actinobacterium isolated from sap of Populus euphratica.</title>
        <authorList>
            <person name="Wang R."/>
        </authorList>
    </citation>
    <scope>NUCLEOTIDE SEQUENCE [LARGE SCALE GENOMIC DNA]</scope>
    <source>
        <strain evidence="9 10">F10</strain>
    </source>
</reference>
<dbReference type="GO" id="GO:0005886">
    <property type="term" value="C:plasma membrane"/>
    <property type="evidence" value="ECO:0007669"/>
    <property type="project" value="UniProtKB-SubCell"/>
</dbReference>
<dbReference type="Proteomes" id="UP000460157">
    <property type="component" value="Unassembled WGS sequence"/>
</dbReference>
<keyword evidence="6 7" id="KW-0472">Membrane</keyword>
<keyword evidence="4 7" id="KW-0812">Transmembrane</keyword>
<dbReference type="OrthoDB" id="5242213at2"/>
<comment type="subcellular location">
    <subcellularLocation>
        <location evidence="1 7">Cell membrane</location>
        <topology evidence="1 7">Multi-pass membrane protein</topology>
    </subcellularLocation>
</comment>
<gene>
    <name evidence="9" type="ORF">GNZ21_10510</name>
</gene>
<feature type="domain" description="VTT" evidence="8">
    <location>
        <begin position="43"/>
        <end position="159"/>
    </location>
</feature>
<dbReference type="Pfam" id="PF09335">
    <property type="entry name" value="VTT_dom"/>
    <property type="match status" value="1"/>
</dbReference>
<feature type="transmembrane region" description="Helical" evidence="7">
    <location>
        <begin position="23"/>
        <end position="47"/>
    </location>
</feature>
<comment type="similarity">
    <text evidence="2 7">Belongs to the TVP38/TMEM64 family.</text>
</comment>
<keyword evidence="3 7" id="KW-1003">Cell membrane</keyword>
<comment type="caution">
    <text evidence="7">Lacks conserved residue(s) required for the propagation of feature annotation.</text>
</comment>
<organism evidence="9 10">
    <name type="scientific">Nesterenkonia alkaliphila</name>
    <dbReference type="NCBI Taxonomy" id="1463631"/>
    <lineage>
        <taxon>Bacteria</taxon>
        <taxon>Bacillati</taxon>
        <taxon>Actinomycetota</taxon>
        <taxon>Actinomycetes</taxon>
        <taxon>Micrococcales</taxon>
        <taxon>Micrococcaceae</taxon>
        <taxon>Nesterenkonia</taxon>
    </lineage>
</organism>
<evidence type="ECO:0000256" key="6">
    <source>
        <dbReference type="ARBA" id="ARBA00023136"/>
    </source>
</evidence>
<evidence type="ECO:0000256" key="5">
    <source>
        <dbReference type="ARBA" id="ARBA00022989"/>
    </source>
</evidence>
<dbReference type="PANTHER" id="PTHR12677:SF59">
    <property type="entry name" value="GOLGI APPARATUS MEMBRANE PROTEIN TVP38-RELATED"/>
    <property type="match status" value="1"/>
</dbReference>
<evidence type="ECO:0000256" key="4">
    <source>
        <dbReference type="ARBA" id="ARBA00022692"/>
    </source>
</evidence>
<dbReference type="AlphaFoldDB" id="A0A7K1UK48"/>
<dbReference type="InterPro" id="IPR032816">
    <property type="entry name" value="VTT_dom"/>
</dbReference>
<keyword evidence="5 7" id="KW-1133">Transmembrane helix</keyword>
<dbReference type="EMBL" id="WRPM01000071">
    <property type="protein sequence ID" value="MVT26784.1"/>
    <property type="molecule type" value="Genomic_DNA"/>
</dbReference>
<dbReference type="PANTHER" id="PTHR12677">
    <property type="entry name" value="GOLGI APPARATUS MEMBRANE PROTEIN TVP38-RELATED"/>
    <property type="match status" value="1"/>
</dbReference>
<evidence type="ECO:0000256" key="2">
    <source>
        <dbReference type="ARBA" id="ARBA00008640"/>
    </source>
</evidence>
<evidence type="ECO:0000313" key="9">
    <source>
        <dbReference type="EMBL" id="MVT26784.1"/>
    </source>
</evidence>
<evidence type="ECO:0000256" key="3">
    <source>
        <dbReference type="ARBA" id="ARBA00022475"/>
    </source>
</evidence>
<accession>A0A7K1UK48</accession>
<dbReference type="InterPro" id="IPR015414">
    <property type="entry name" value="TMEM64"/>
</dbReference>